<dbReference type="PANTHER" id="PTHR10302:SF27">
    <property type="entry name" value="SINGLE-STRANDED DNA-BINDING PROTEIN"/>
    <property type="match status" value="1"/>
</dbReference>
<organism evidence="5 6">
    <name type="scientific">Taylorella asinigenitalis (strain MCE3)</name>
    <dbReference type="NCBI Taxonomy" id="1008459"/>
    <lineage>
        <taxon>Bacteria</taxon>
        <taxon>Pseudomonadati</taxon>
        <taxon>Pseudomonadota</taxon>
        <taxon>Betaproteobacteria</taxon>
        <taxon>Burkholderiales</taxon>
        <taxon>Alcaligenaceae</taxon>
        <taxon>Taylorella</taxon>
    </lineage>
</organism>
<gene>
    <name evidence="5" type="ordered locus">TASI_1466</name>
</gene>
<comment type="caution">
    <text evidence="2">Lacks conserved residue(s) required for the propagation of feature annotation.</text>
</comment>
<dbReference type="GO" id="GO:0006260">
    <property type="term" value="P:DNA replication"/>
    <property type="evidence" value="ECO:0007669"/>
    <property type="project" value="InterPro"/>
</dbReference>
<comment type="subunit">
    <text evidence="2">Homotetramer.</text>
</comment>
<dbReference type="HAMAP" id="MF_00984">
    <property type="entry name" value="SSB"/>
    <property type="match status" value="1"/>
</dbReference>
<dbReference type="Proteomes" id="UP000009284">
    <property type="component" value="Chromosome"/>
</dbReference>
<dbReference type="EMBL" id="CP003059">
    <property type="protein sequence ID" value="AEP37204.1"/>
    <property type="molecule type" value="Genomic_DNA"/>
</dbReference>
<dbReference type="SUPFAM" id="SSF50249">
    <property type="entry name" value="Nucleic acid-binding proteins"/>
    <property type="match status" value="1"/>
</dbReference>
<reference key="1">
    <citation type="submission" date="2011-09" db="EMBL/GenBank/DDBJ databases">
        <title>Genomic characterization of the Taylorella genus.</title>
        <authorList>
            <person name="Hebert L."/>
            <person name="Moumen B."/>
            <person name="Pons N."/>
            <person name="Duquesne F."/>
            <person name="Breuil M.-F."/>
            <person name="Goux D."/>
            <person name="Batto J.-M."/>
            <person name="Renault P."/>
            <person name="Laugier C."/>
            <person name="Petry S."/>
        </authorList>
    </citation>
    <scope>NUCLEOTIDE SEQUENCE</scope>
    <source>
        <strain>MCE3</strain>
    </source>
</reference>
<evidence type="ECO:0000313" key="5">
    <source>
        <dbReference type="EMBL" id="AEP37204.1"/>
    </source>
</evidence>
<dbReference type="InterPro" id="IPR000424">
    <property type="entry name" value="Primosome_PriB/ssb"/>
</dbReference>
<dbReference type="RefSeq" id="WP_014112098.1">
    <property type="nucleotide sequence ID" value="NC_016043.1"/>
</dbReference>
<dbReference type="KEGG" id="tas:TASI_1466"/>
<dbReference type="GO" id="GO:0003697">
    <property type="term" value="F:single-stranded DNA binding"/>
    <property type="evidence" value="ECO:0007669"/>
    <property type="project" value="UniProtKB-UniRule"/>
</dbReference>
<dbReference type="PROSITE" id="PS50935">
    <property type="entry name" value="SSB"/>
    <property type="match status" value="1"/>
</dbReference>
<keyword evidence="1 2" id="KW-0238">DNA-binding</keyword>
<evidence type="ECO:0000256" key="1">
    <source>
        <dbReference type="ARBA" id="ARBA00023125"/>
    </source>
</evidence>
<dbReference type="GO" id="GO:0009295">
    <property type="term" value="C:nucleoid"/>
    <property type="evidence" value="ECO:0007669"/>
    <property type="project" value="TreeGrafter"/>
</dbReference>
<sequence>MANLNKVTLIGHLGRNPEIRTNKNNTKVATLSIATSVVWTDKENSERHERTDWHRVIMFGYLADLAEKFLKTVSHVYIEGRLRNRKWEDEDGNDQYITEIYANTMLMLNRPPSQDNGGHEAEGEEEIEMIEAN</sequence>
<dbReference type="NCBIfam" id="TIGR00621">
    <property type="entry name" value="ssb"/>
    <property type="match status" value="1"/>
</dbReference>
<feature type="compositionally biased region" description="Acidic residues" evidence="4">
    <location>
        <begin position="122"/>
        <end position="133"/>
    </location>
</feature>
<feature type="region of interest" description="Disordered" evidence="4">
    <location>
        <begin position="111"/>
        <end position="133"/>
    </location>
</feature>
<protein>
    <recommendedName>
        <fullName evidence="2 3">Single-stranded DNA-binding protein</fullName>
        <shortName evidence="2">SSB</shortName>
    </recommendedName>
</protein>
<dbReference type="InterPro" id="IPR012340">
    <property type="entry name" value="NA-bd_OB-fold"/>
</dbReference>
<name>G4QAH3_TAYAM</name>
<dbReference type="HOGENOM" id="CLU_078758_0_2_4"/>
<dbReference type="CDD" id="cd04496">
    <property type="entry name" value="SSB_OBF"/>
    <property type="match status" value="1"/>
</dbReference>
<evidence type="ECO:0000313" key="6">
    <source>
        <dbReference type="Proteomes" id="UP000009284"/>
    </source>
</evidence>
<dbReference type="InterPro" id="IPR011344">
    <property type="entry name" value="ssDNA-bd"/>
</dbReference>
<evidence type="ECO:0000256" key="3">
    <source>
        <dbReference type="PIRNR" id="PIRNR002070"/>
    </source>
</evidence>
<proteinExistence type="inferred from homology"/>
<keyword evidence="6" id="KW-1185">Reference proteome</keyword>
<dbReference type="PIRSF" id="PIRSF002070">
    <property type="entry name" value="SSB"/>
    <property type="match status" value="1"/>
</dbReference>
<dbReference type="AlphaFoldDB" id="G4QAH3"/>
<dbReference type="OrthoDB" id="9809878at2"/>
<dbReference type="Pfam" id="PF00436">
    <property type="entry name" value="SSB"/>
    <property type="match status" value="1"/>
</dbReference>
<accession>G4QAH3</accession>
<evidence type="ECO:0000256" key="4">
    <source>
        <dbReference type="SAM" id="MobiDB-lite"/>
    </source>
</evidence>
<dbReference type="STRING" id="1008459.TASI_1466"/>
<dbReference type="Gene3D" id="2.40.50.140">
    <property type="entry name" value="Nucleic acid-binding proteins"/>
    <property type="match status" value="1"/>
</dbReference>
<dbReference type="PANTHER" id="PTHR10302">
    <property type="entry name" value="SINGLE-STRANDED DNA-BINDING PROTEIN"/>
    <property type="match status" value="1"/>
</dbReference>
<dbReference type="eggNOG" id="COG0629">
    <property type="taxonomic scope" value="Bacteria"/>
</dbReference>
<reference evidence="5 6" key="2">
    <citation type="journal article" date="2012" name="PLoS ONE">
        <title>Genomic characterization of the taylorella genus.</title>
        <authorList>
            <person name="Hebert L."/>
            <person name="Moumen B."/>
            <person name="Pons N."/>
            <person name="Duquesne F."/>
            <person name="Breuil M.F."/>
            <person name="Goux D."/>
            <person name="Batto J.M."/>
            <person name="Laugier C."/>
            <person name="Renault P."/>
            <person name="Petry S."/>
        </authorList>
    </citation>
    <scope>NUCLEOTIDE SEQUENCE [LARGE SCALE GENOMIC DNA]</scope>
    <source>
        <strain evidence="5 6">MCE3</strain>
    </source>
</reference>
<evidence type="ECO:0000256" key="2">
    <source>
        <dbReference type="HAMAP-Rule" id="MF_00984"/>
    </source>
</evidence>